<protein>
    <recommendedName>
        <fullName evidence="4">Lipoprotein</fullName>
    </recommendedName>
</protein>
<dbReference type="Proteomes" id="UP001589670">
    <property type="component" value="Unassembled WGS sequence"/>
</dbReference>
<keyword evidence="3" id="KW-1185">Reference proteome</keyword>
<feature type="signal peptide" evidence="1">
    <location>
        <begin position="1"/>
        <end position="20"/>
    </location>
</feature>
<comment type="caution">
    <text evidence="2">The sequence shown here is derived from an EMBL/GenBank/DDBJ whole genome shotgun (WGS) entry which is preliminary data.</text>
</comment>
<keyword evidence="1" id="KW-0732">Signal</keyword>
<dbReference type="EMBL" id="JBHMEC010000012">
    <property type="protein sequence ID" value="MFB9149707.1"/>
    <property type="molecule type" value="Genomic_DNA"/>
</dbReference>
<gene>
    <name evidence="2" type="ORF">ACFFU4_08105</name>
</gene>
<name>A0ABV5HZF9_9RHOB</name>
<dbReference type="PROSITE" id="PS51257">
    <property type="entry name" value="PROKAR_LIPOPROTEIN"/>
    <property type="match status" value="1"/>
</dbReference>
<evidence type="ECO:0000256" key="1">
    <source>
        <dbReference type="SAM" id="SignalP"/>
    </source>
</evidence>
<evidence type="ECO:0000313" key="2">
    <source>
        <dbReference type="EMBL" id="MFB9149707.1"/>
    </source>
</evidence>
<accession>A0ABV5HZF9</accession>
<evidence type="ECO:0008006" key="4">
    <source>
        <dbReference type="Google" id="ProtNLM"/>
    </source>
</evidence>
<feature type="chain" id="PRO_5045218496" description="Lipoprotein" evidence="1">
    <location>
        <begin position="21"/>
        <end position="171"/>
    </location>
</feature>
<evidence type="ECO:0000313" key="3">
    <source>
        <dbReference type="Proteomes" id="UP001589670"/>
    </source>
</evidence>
<proteinExistence type="predicted"/>
<organism evidence="2 3">
    <name type="scientific">Roseovarius ramblicola</name>
    <dbReference type="NCBI Taxonomy" id="2022336"/>
    <lineage>
        <taxon>Bacteria</taxon>
        <taxon>Pseudomonadati</taxon>
        <taxon>Pseudomonadota</taxon>
        <taxon>Alphaproteobacteria</taxon>
        <taxon>Rhodobacterales</taxon>
        <taxon>Roseobacteraceae</taxon>
        <taxon>Roseovarius</taxon>
    </lineage>
</organism>
<sequence>MIRSAMTLATVGLLAACATASMTTQPQAVARLGADPVLAGGSYDSGGGITVAVDLRERDGRTMVCGVWAESVHQSILTKHKTKGVLDTGSVALGGETILRGLRFLAEVPPMAGYGGQQAHCAVTQRPWQPGDDARRAQVHIPRQVVHVEDDEYGGTFAVWFKPTGPGAGGI</sequence>
<reference evidence="2 3" key="1">
    <citation type="submission" date="2024-09" db="EMBL/GenBank/DDBJ databases">
        <authorList>
            <person name="Sun Q."/>
            <person name="Mori K."/>
        </authorList>
    </citation>
    <scope>NUCLEOTIDE SEQUENCE [LARGE SCALE GENOMIC DNA]</scope>
    <source>
        <strain evidence="2 3">CECT 9424</strain>
    </source>
</reference>
<dbReference type="RefSeq" id="WP_377068891.1">
    <property type="nucleotide sequence ID" value="NZ_JBHMEC010000012.1"/>
</dbReference>